<dbReference type="InterPro" id="IPR016181">
    <property type="entry name" value="Acyl_CoA_acyltransferase"/>
</dbReference>
<dbReference type="RefSeq" id="XP_031912603.1">
    <property type="nucleotide sequence ID" value="XM_032060100.1"/>
</dbReference>
<dbReference type="EMBL" id="ML743583">
    <property type="protein sequence ID" value="KAE8136540.1"/>
    <property type="molecule type" value="Genomic_DNA"/>
</dbReference>
<proteinExistence type="predicted"/>
<dbReference type="Proteomes" id="UP000325672">
    <property type="component" value="Unassembled WGS sequence"/>
</dbReference>
<dbReference type="GeneID" id="43644310"/>
<accession>A0A5N6SS04</accession>
<name>A0A5N6SS04_ASPPS</name>
<keyword evidence="2" id="KW-1185">Reference proteome</keyword>
<evidence type="ECO:0000313" key="1">
    <source>
        <dbReference type="EMBL" id="KAE8136540.1"/>
    </source>
</evidence>
<protein>
    <recommendedName>
        <fullName evidence="3">N-acetyltransferase domain-containing protein</fullName>
    </recommendedName>
</protein>
<evidence type="ECO:0000313" key="2">
    <source>
        <dbReference type="Proteomes" id="UP000325672"/>
    </source>
</evidence>
<dbReference type="OrthoDB" id="4463785at2759"/>
<dbReference type="SUPFAM" id="SSF55729">
    <property type="entry name" value="Acyl-CoA N-acyltransferases (Nat)"/>
    <property type="match status" value="1"/>
</dbReference>
<dbReference type="AlphaFoldDB" id="A0A5N6SS04"/>
<evidence type="ECO:0008006" key="3">
    <source>
        <dbReference type="Google" id="ProtNLM"/>
    </source>
</evidence>
<organism evidence="1 2">
    <name type="scientific">Aspergillus pseudotamarii</name>
    <dbReference type="NCBI Taxonomy" id="132259"/>
    <lineage>
        <taxon>Eukaryota</taxon>
        <taxon>Fungi</taxon>
        <taxon>Dikarya</taxon>
        <taxon>Ascomycota</taxon>
        <taxon>Pezizomycotina</taxon>
        <taxon>Eurotiomycetes</taxon>
        <taxon>Eurotiomycetidae</taxon>
        <taxon>Eurotiales</taxon>
        <taxon>Aspergillaceae</taxon>
        <taxon>Aspergillus</taxon>
        <taxon>Aspergillus subgen. Circumdati</taxon>
    </lineage>
</organism>
<sequence length="286" mass="31313">MHTSNLSNPPFDSATHLQEWQNEKQIHGLLAHMPLSADLACKACTEASEIPGYTVKLMGPDAASDCPKVTALFEKTFIEREPLSHALATSGAVSRDVFLEFCRHISEATFATGMMSIATIGDGSVIGFVMAAPLNVKTFPTPTPPGLEPMYDIVDILDASLHEYQRNDPSMAPSKVVEITMGGVCRNFEGVHVAADLTWVLLVDAYLRGFRTVVVKASSRSQIAFQAAGFVTLAEVPYKDYQYAGSKPFSRIESPPSVKLMKVDLETHLKSTPDPRLRRLLAMKRN</sequence>
<dbReference type="Gene3D" id="3.40.630.30">
    <property type="match status" value="1"/>
</dbReference>
<gene>
    <name evidence="1" type="ORF">BDV38DRAFT_283755</name>
</gene>
<reference evidence="1 2" key="1">
    <citation type="submission" date="2019-04" db="EMBL/GenBank/DDBJ databases">
        <title>Friends and foes A comparative genomics study of 23 Aspergillus species from section Flavi.</title>
        <authorList>
            <consortium name="DOE Joint Genome Institute"/>
            <person name="Kjaerbolling I."/>
            <person name="Vesth T."/>
            <person name="Frisvad J.C."/>
            <person name="Nybo J.L."/>
            <person name="Theobald S."/>
            <person name="Kildgaard S."/>
            <person name="Isbrandt T."/>
            <person name="Kuo A."/>
            <person name="Sato A."/>
            <person name="Lyhne E.K."/>
            <person name="Kogle M.E."/>
            <person name="Wiebenga A."/>
            <person name="Kun R.S."/>
            <person name="Lubbers R.J."/>
            <person name="Makela M.R."/>
            <person name="Barry K."/>
            <person name="Chovatia M."/>
            <person name="Clum A."/>
            <person name="Daum C."/>
            <person name="Haridas S."/>
            <person name="He G."/>
            <person name="LaButti K."/>
            <person name="Lipzen A."/>
            <person name="Mondo S."/>
            <person name="Riley R."/>
            <person name="Salamov A."/>
            <person name="Simmons B.A."/>
            <person name="Magnuson J.K."/>
            <person name="Henrissat B."/>
            <person name="Mortensen U.H."/>
            <person name="Larsen T.O."/>
            <person name="Devries R.P."/>
            <person name="Grigoriev I.V."/>
            <person name="Machida M."/>
            <person name="Baker S.E."/>
            <person name="Andersen M.R."/>
        </authorList>
    </citation>
    <scope>NUCLEOTIDE SEQUENCE [LARGE SCALE GENOMIC DNA]</scope>
    <source>
        <strain evidence="1 2">CBS 117625</strain>
    </source>
</reference>